<sequence length="567" mass="64575">MELLEDRSSVLIPSLTSRSQLSQLTESEADLPTGIRSEPVGFNARIPTENGAVSQSTPLLTEQFLRSEFNQEDTMYLQGLLNEQHETWYPKFASEKKWVGEKIRDNCAQTDANEIYPMKDLMQLAETLKAKMAEVEKKQGLSWETVDAIYHKNITEKNSTDNTKKRILATREGSKSQLNDAIAKIKSQYKEYYDMELKKIFNKANQNRTLPNFDSLPPVDSGDTSSELLIQIQQLTAENDYLKEELEKNKTPKVIVDNTALDAAKAELSKTKKKLERVSNENQTLAIDLEKEKKKFAAADENVKKLETRVKDEVMKSSQLQIALNEANMRMQQAQATHQKEMKQLESDLTKHANQQLEALQKKMDEAVNNAQSSMGSEIQKKDQEIATLKASIETLQAKLEEAKKAPPPPPPRKKSIAPVRRESVAKTPEKNAKREKREAVDADGDMQAELEKLRKEHAKVNKNWERRFEILRASLHEIKDEAFIRRKIEQQPLTLHKASIRIKERVVSPIANSEIPAVKSEGLPPLKPSAGRESVARMVHAENDEFFNSDDDPAESDDEDFKPFRR</sequence>
<dbReference type="EMBL" id="OU015566">
    <property type="protein sequence ID" value="CAG5106696.1"/>
    <property type="molecule type" value="Genomic_DNA"/>
</dbReference>
<name>A0ABN7SXZ8_OIKDI</name>
<feature type="coiled-coil region" evidence="1">
    <location>
        <begin position="448"/>
        <end position="482"/>
    </location>
</feature>
<dbReference type="PANTHER" id="PTHR22382">
    <property type="entry name" value="RIKEN CDNA 4921504E06 GENE"/>
    <property type="match status" value="1"/>
</dbReference>
<organism evidence="3 4">
    <name type="scientific">Oikopleura dioica</name>
    <name type="common">Tunicate</name>
    <dbReference type="NCBI Taxonomy" id="34765"/>
    <lineage>
        <taxon>Eukaryota</taxon>
        <taxon>Metazoa</taxon>
        <taxon>Chordata</taxon>
        <taxon>Tunicata</taxon>
        <taxon>Appendicularia</taxon>
        <taxon>Copelata</taxon>
        <taxon>Oikopleuridae</taxon>
        <taxon>Oikopleura</taxon>
    </lineage>
</organism>
<evidence type="ECO:0000313" key="4">
    <source>
        <dbReference type="Proteomes" id="UP001158576"/>
    </source>
</evidence>
<evidence type="ECO:0000256" key="2">
    <source>
        <dbReference type="SAM" id="MobiDB-lite"/>
    </source>
</evidence>
<reference evidence="3 4" key="1">
    <citation type="submission" date="2021-04" db="EMBL/GenBank/DDBJ databases">
        <authorList>
            <person name="Bliznina A."/>
        </authorList>
    </citation>
    <scope>NUCLEOTIDE SEQUENCE [LARGE SCALE GENOMIC DNA]</scope>
</reference>
<dbReference type="PANTHER" id="PTHR22382:SF7">
    <property type="entry name" value="RIKEN CDNA 4921504E06 GENE"/>
    <property type="match status" value="1"/>
</dbReference>
<feature type="compositionally biased region" description="Acidic residues" evidence="2">
    <location>
        <begin position="545"/>
        <end position="561"/>
    </location>
</feature>
<dbReference type="InterPro" id="IPR040119">
    <property type="entry name" value="C10orf67-like"/>
</dbReference>
<accession>A0ABN7SXZ8</accession>
<proteinExistence type="predicted"/>
<evidence type="ECO:0000313" key="3">
    <source>
        <dbReference type="EMBL" id="CAG5106696.1"/>
    </source>
</evidence>
<dbReference type="Gene3D" id="1.20.5.1160">
    <property type="entry name" value="Vasodilator-stimulated phosphoprotein"/>
    <property type="match status" value="1"/>
</dbReference>
<feature type="region of interest" description="Disordered" evidence="2">
    <location>
        <begin position="517"/>
        <end position="567"/>
    </location>
</feature>
<keyword evidence="4" id="KW-1185">Reference proteome</keyword>
<protein>
    <submittedName>
        <fullName evidence="3">Oidioi.mRNA.OKI2018_I69.chr1.g2960.t1.cds</fullName>
    </submittedName>
</protein>
<keyword evidence="1" id="KW-0175">Coiled coil</keyword>
<gene>
    <name evidence="3" type="ORF">OKIOD_LOCUS11725</name>
</gene>
<evidence type="ECO:0000256" key="1">
    <source>
        <dbReference type="SAM" id="Coils"/>
    </source>
</evidence>
<feature type="region of interest" description="Disordered" evidence="2">
    <location>
        <begin position="401"/>
        <end position="447"/>
    </location>
</feature>
<dbReference type="Proteomes" id="UP001158576">
    <property type="component" value="Chromosome 1"/>
</dbReference>
<feature type="compositionally biased region" description="Basic and acidic residues" evidence="2">
    <location>
        <begin position="420"/>
        <end position="441"/>
    </location>
</feature>